<dbReference type="PROSITE" id="PS50042">
    <property type="entry name" value="CNMP_BINDING_3"/>
    <property type="match status" value="1"/>
</dbReference>
<dbReference type="Proteomes" id="UP000438760">
    <property type="component" value="Unassembled WGS sequence"/>
</dbReference>
<comment type="caution">
    <text evidence="2">The sequence shown here is derived from an EMBL/GenBank/DDBJ whole genome shotgun (WGS) entry which is preliminary data.</text>
</comment>
<organism evidence="2 3">
    <name type="scientific">Myroides albus</name>
    <dbReference type="NCBI Taxonomy" id="2562892"/>
    <lineage>
        <taxon>Bacteria</taxon>
        <taxon>Pseudomonadati</taxon>
        <taxon>Bacteroidota</taxon>
        <taxon>Flavobacteriia</taxon>
        <taxon>Flavobacteriales</taxon>
        <taxon>Flavobacteriaceae</taxon>
        <taxon>Myroides</taxon>
    </lineage>
</organism>
<dbReference type="AlphaFoldDB" id="A0A6I3LMI5"/>
<reference evidence="2 3" key="1">
    <citation type="submission" date="2019-11" db="EMBL/GenBank/DDBJ databases">
        <title>Genome of Strain BIT-d1.</title>
        <authorList>
            <person name="Yang Y."/>
        </authorList>
    </citation>
    <scope>NUCLEOTIDE SEQUENCE [LARGE SCALE GENOMIC DNA]</scope>
    <source>
        <strain evidence="2 3">BIT-d1</strain>
    </source>
</reference>
<dbReference type="InterPro" id="IPR018490">
    <property type="entry name" value="cNMP-bd_dom_sf"/>
</dbReference>
<dbReference type="Pfam" id="PF00027">
    <property type="entry name" value="cNMP_binding"/>
    <property type="match status" value="1"/>
</dbReference>
<evidence type="ECO:0000313" key="3">
    <source>
        <dbReference type="Proteomes" id="UP000438760"/>
    </source>
</evidence>
<dbReference type="RefSeq" id="WP_155091843.1">
    <property type="nucleotide sequence ID" value="NZ_CP102754.1"/>
</dbReference>
<accession>A0A6I3LMI5</accession>
<dbReference type="InterPro" id="IPR000595">
    <property type="entry name" value="cNMP-bd_dom"/>
</dbReference>
<dbReference type="CDD" id="cd00038">
    <property type="entry name" value="CAP_ED"/>
    <property type="match status" value="1"/>
</dbReference>
<dbReference type="EMBL" id="WMJX01000010">
    <property type="protein sequence ID" value="MTG97801.1"/>
    <property type="molecule type" value="Genomic_DNA"/>
</dbReference>
<dbReference type="InterPro" id="IPR014710">
    <property type="entry name" value="RmlC-like_jellyroll"/>
</dbReference>
<name>A0A6I3LMI5_9FLAO</name>
<protein>
    <submittedName>
        <fullName evidence="2">Cyclic nucleotide-binding domain-containing protein</fullName>
    </submittedName>
</protein>
<dbReference type="SUPFAM" id="SSF51206">
    <property type="entry name" value="cAMP-binding domain-like"/>
    <property type="match status" value="1"/>
</dbReference>
<dbReference type="Gene3D" id="2.60.120.10">
    <property type="entry name" value="Jelly Rolls"/>
    <property type="match status" value="1"/>
</dbReference>
<proteinExistence type="predicted"/>
<feature type="domain" description="Cyclic nucleotide-binding" evidence="1">
    <location>
        <begin position="6"/>
        <end position="104"/>
    </location>
</feature>
<keyword evidence="3" id="KW-1185">Reference proteome</keyword>
<gene>
    <name evidence="2" type="ORF">GJV76_06550</name>
</gene>
<sequence>MKSTEIGQELLHELQDKVKYRKFKKGDEILSLGETCDFVGFVNKGALRMYYIEENGKEVSFSFYLQNDVFTNYEGILTGKPSNLIITALNDVEVSIIYKKELLRYYETSLKAQRIGRIMAEAIFLQAKKRIDFLLFLNPEQRYLQLVSDTPKIFEQVPQKYIASYLGITAQSLSRIRKRITQERLT</sequence>
<dbReference type="OrthoDB" id="663011at2"/>
<evidence type="ECO:0000259" key="1">
    <source>
        <dbReference type="PROSITE" id="PS50042"/>
    </source>
</evidence>
<evidence type="ECO:0000313" key="2">
    <source>
        <dbReference type="EMBL" id="MTG97801.1"/>
    </source>
</evidence>